<evidence type="ECO:0000256" key="3">
    <source>
        <dbReference type="ARBA" id="ARBA00038050"/>
    </source>
</evidence>
<dbReference type="EC" id="3.1.1.29" evidence="1"/>
<dbReference type="SUPFAM" id="SSF102462">
    <property type="entry name" value="Peptidyl-tRNA hydrolase II"/>
    <property type="match status" value="1"/>
</dbReference>
<dbReference type="Proteomes" id="UP000007524">
    <property type="component" value="Segment"/>
</dbReference>
<dbReference type="EMBL" id="JQ513383">
    <property type="protein sequence ID" value="AFA44461.1"/>
    <property type="molecule type" value="Genomic_DNA"/>
</dbReference>
<proteinExistence type="inferred from homology"/>
<dbReference type="RefSeq" id="YP_007007343.1">
    <property type="nucleotide sequence ID" value="NC_019526.1"/>
</dbReference>
<dbReference type="InterPro" id="IPR023476">
    <property type="entry name" value="Pep_tRNA_hydro_II_dom_sf"/>
</dbReference>
<evidence type="ECO:0000256" key="4">
    <source>
        <dbReference type="ARBA" id="ARBA00048707"/>
    </source>
</evidence>
<dbReference type="GeneID" id="14012776"/>
<comment type="similarity">
    <text evidence="3">Belongs to the PTH2 family.</text>
</comment>
<gene>
    <name evidence="5" type="ORF">RaK2_00188</name>
</gene>
<keyword evidence="2" id="KW-0378">Hydrolase</keyword>
<evidence type="ECO:0000256" key="2">
    <source>
        <dbReference type="ARBA" id="ARBA00022801"/>
    </source>
</evidence>
<dbReference type="InterPro" id="IPR002833">
    <property type="entry name" value="PTH2"/>
</dbReference>
<organism evidence="5 6">
    <name type="scientific">Klebsiella phage vB_KleM_RaK2</name>
    <dbReference type="NCBI Taxonomy" id="1147094"/>
    <lineage>
        <taxon>Viruses</taxon>
        <taxon>Duplodnaviria</taxon>
        <taxon>Heunggongvirae</taxon>
        <taxon>Uroviricota</taxon>
        <taxon>Caudoviricetes</taxon>
        <taxon>Alcyoneusvirus</taxon>
        <taxon>Alcyoneusvirus RaK2</taxon>
    </lineage>
</organism>
<keyword evidence="6" id="KW-1185">Reference proteome</keyword>
<accession>H6X3Z5</accession>
<evidence type="ECO:0000313" key="6">
    <source>
        <dbReference type="Proteomes" id="UP000007524"/>
    </source>
</evidence>
<sequence>MNSPSKCYIVIRNDLDMPEGKFGAQIGHGIDAVWKEVLVAGTMVRAANIANEQPKERDIKIQDEISKWVSDGSRKIILKTKSEDELLKIYKKVLSEGCICTKIYDYGFNFFDGLTLTGIVVHPCSEEIKTLKRVRLW</sequence>
<dbReference type="OrthoDB" id="17487at10239"/>
<evidence type="ECO:0000313" key="5">
    <source>
        <dbReference type="EMBL" id="AFA44461.1"/>
    </source>
</evidence>
<reference evidence="5 6" key="1">
    <citation type="journal article" date="2012" name="J. Virol.">
        <title>Genome of Klebsiella sp.-Infecting Bacteriophage vB_KleM_RaK2.</title>
        <authorList>
            <person name="Simoliunas E."/>
            <person name="Kaliniene L."/>
            <person name="Truncaite L."/>
            <person name="Klausa V."/>
            <person name="Zajanckauskaite A."/>
            <person name="Meskys R."/>
        </authorList>
    </citation>
    <scope>NUCLEOTIDE SEQUENCE [LARGE SCALE GENOMIC DNA]</scope>
</reference>
<name>H6X3Z5_9CAUD</name>
<protein>
    <recommendedName>
        <fullName evidence="1">peptidyl-tRNA hydrolase</fullName>
        <ecNumber evidence="1">3.1.1.29</ecNumber>
    </recommendedName>
</protein>
<dbReference type="Gene3D" id="3.40.1490.10">
    <property type="entry name" value="Bit1"/>
    <property type="match status" value="1"/>
</dbReference>
<dbReference type="Pfam" id="PF01981">
    <property type="entry name" value="PTH2"/>
    <property type="match status" value="1"/>
</dbReference>
<evidence type="ECO:0000256" key="1">
    <source>
        <dbReference type="ARBA" id="ARBA00013260"/>
    </source>
</evidence>
<dbReference type="GO" id="GO:0004045">
    <property type="term" value="F:peptidyl-tRNA hydrolase activity"/>
    <property type="evidence" value="ECO:0007669"/>
    <property type="project" value="UniProtKB-EC"/>
</dbReference>
<dbReference type="KEGG" id="vg:14012776"/>
<dbReference type="PANTHER" id="PTHR12649">
    <property type="entry name" value="PEPTIDYL-TRNA HYDROLASE 2"/>
    <property type="match status" value="1"/>
</dbReference>
<dbReference type="PANTHER" id="PTHR12649:SF11">
    <property type="entry name" value="PEPTIDYL-TRNA HYDROLASE 2, MITOCHONDRIAL"/>
    <property type="match status" value="1"/>
</dbReference>
<comment type="catalytic activity">
    <reaction evidence="4">
        <text>an N-acyl-L-alpha-aminoacyl-tRNA + H2O = an N-acyl-L-amino acid + a tRNA + H(+)</text>
        <dbReference type="Rhea" id="RHEA:54448"/>
        <dbReference type="Rhea" id="RHEA-COMP:10123"/>
        <dbReference type="Rhea" id="RHEA-COMP:13883"/>
        <dbReference type="ChEBI" id="CHEBI:15377"/>
        <dbReference type="ChEBI" id="CHEBI:15378"/>
        <dbReference type="ChEBI" id="CHEBI:59874"/>
        <dbReference type="ChEBI" id="CHEBI:78442"/>
        <dbReference type="ChEBI" id="CHEBI:138191"/>
        <dbReference type="EC" id="3.1.1.29"/>
    </reaction>
</comment>